<dbReference type="Pfam" id="PF24595">
    <property type="entry name" value="DUF7619"/>
    <property type="match status" value="1"/>
</dbReference>
<dbReference type="Pfam" id="PF17164">
    <property type="entry name" value="DUF5122"/>
    <property type="match status" value="1"/>
</dbReference>
<dbReference type="Gene3D" id="2.130.10.10">
    <property type="entry name" value="YVTN repeat-like/Quinoprotein amine dehydrogenase"/>
    <property type="match status" value="1"/>
</dbReference>
<evidence type="ECO:0000256" key="1">
    <source>
        <dbReference type="SAM" id="SignalP"/>
    </source>
</evidence>
<feature type="domain" description="DUF7619" evidence="5">
    <location>
        <begin position="1074"/>
        <end position="1211"/>
    </location>
</feature>
<dbReference type="Pfam" id="PF19081">
    <property type="entry name" value="Ig_7"/>
    <property type="match status" value="1"/>
</dbReference>
<dbReference type="GO" id="GO:1902929">
    <property type="term" value="C:plasma membrane of growing cell tip"/>
    <property type="evidence" value="ECO:0007669"/>
    <property type="project" value="TreeGrafter"/>
</dbReference>
<dbReference type="InterPro" id="IPR013431">
    <property type="entry name" value="Delta_60_rpt"/>
</dbReference>
<dbReference type="PANTHER" id="PTHR31778">
    <property type="entry name" value="BUD SITE SELECTION PROTEIN RAX2"/>
    <property type="match status" value="1"/>
</dbReference>
<organism evidence="6 7">
    <name type="scientific">Rhodocytophaga rosea</name>
    <dbReference type="NCBI Taxonomy" id="2704465"/>
    <lineage>
        <taxon>Bacteria</taxon>
        <taxon>Pseudomonadati</taxon>
        <taxon>Bacteroidota</taxon>
        <taxon>Cytophagia</taxon>
        <taxon>Cytophagales</taxon>
        <taxon>Rhodocytophagaceae</taxon>
        <taxon>Rhodocytophaga</taxon>
    </lineage>
</organism>
<keyword evidence="1" id="KW-0732">Signal</keyword>
<dbReference type="InterPro" id="IPR047589">
    <property type="entry name" value="DUF11_rpt"/>
</dbReference>
<evidence type="ECO:0000259" key="5">
    <source>
        <dbReference type="Pfam" id="PF24595"/>
    </source>
</evidence>
<accession>A0A6C0GRV7</accession>
<dbReference type="PANTHER" id="PTHR31778:SF2">
    <property type="entry name" value="BUD SITE SELECTION PROTEIN RAX2"/>
    <property type="match status" value="1"/>
</dbReference>
<dbReference type="Pfam" id="PF13360">
    <property type="entry name" value="PQQ_2"/>
    <property type="match status" value="1"/>
</dbReference>
<evidence type="ECO:0000313" key="7">
    <source>
        <dbReference type="Proteomes" id="UP000480178"/>
    </source>
</evidence>
<feature type="domain" description="Pyrrolo-quinoline quinone repeat" evidence="2">
    <location>
        <begin position="423"/>
        <end position="581"/>
    </location>
</feature>
<dbReference type="InterPro" id="IPR055353">
    <property type="entry name" value="DUF7619"/>
</dbReference>
<protein>
    <submittedName>
        <fullName evidence="6">T9SS type A sorting domain-containing protein</fullName>
    </submittedName>
</protein>
<dbReference type="Pfam" id="PF18962">
    <property type="entry name" value="Por_Secre_tail"/>
    <property type="match status" value="1"/>
</dbReference>
<evidence type="ECO:0000259" key="2">
    <source>
        <dbReference type="Pfam" id="PF13360"/>
    </source>
</evidence>
<evidence type="ECO:0000313" key="6">
    <source>
        <dbReference type="EMBL" id="QHT70796.1"/>
    </source>
</evidence>
<reference evidence="6 7" key="1">
    <citation type="submission" date="2020-01" db="EMBL/GenBank/DDBJ databases">
        <authorList>
            <person name="Kim M.K."/>
        </authorList>
    </citation>
    <scope>NUCLEOTIDE SEQUENCE [LARGE SCALE GENOMIC DNA]</scope>
    <source>
        <strain evidence="6 7">172606-1</strain>
    </source>
</reference>
<dbReference type="NCBIfam" id="TIGR01451">
    <property type="entry name" value="B_ant_repeat"/>
    <property type="match status" value="1"/>
</dbReference>
<dbReference type="RefSeq" id="WP_162446764.1">
    <property type="nucleotide sequence ID" value="NZ_CP048222.1"/>
</dbReference>
<feature type="domain" description="Secretion system C-terminal sorting" evidence="3">
    <location>
        <begin position="1481"/>
        <end position="1557"/>
    </location>
</feature>
<feature type="signal peptide" evidence="1">
    <location>
        <begin position="1"/>
        <end position="20"/>
    </location>
</feature>
<dbReference type="Gene3D" id="2.120.10.80">
    <property type="entry name" value="Kelch-type beta propeller"/>
    <property type="match status" value="1"/>
</dbReference>
<dbReference type="NCBIfam" id="TIGR04183">
    <property type="entry name" value="Por_Secre_tail"/>
    <property type="match status" value="1"/>
</dbReference>
<dbReference type="InterPro" id="IPR015915">
    <property type="entry name" value="Kelch-typ_b-propeller"/>
</dbReference>
<dbReference type="InterPro" id="IPR002372">
    <property type="entry name" value="PQQ_rpt_dom"/>
</dbReference>
<feature type="chain" id="PRO_5025530400" evidence="1">
    <location>
        <begin position="21"/>
        <end position="1558"/>
    </location>
</feature>
<evidence type="ECO:0000259" key="3">
    <source>
        <dbReference type="Pfam" id="PF18962"/>
    </source>
</evidence>
<keyword evidence="7" id="KW-1185">Reference proteome</keyword>
<dbReference type="Proteomes" id="UP000480178">
    <property type="component" value="Chromosome"/>
</dbReference>
<sequence length="1558" mass="170982">MHRFILLLPLLLVFPFIVFAQQIDTAMVKTNGTVNTITRSGNTLYVGGNFSYIGKHTGLNGPAVININDGDLITSLPNLDRTISTMVDDGKGGWFMAGEFTTITGTYGNSIIHLLPDFTIDPSFKTTVSAQVNCLVRKGDTLFIGGWFETVNDRPRLTLAAVDTKEGKVLPWNPNINFISSVTVFSLFVDNNTLYVGGRLSHLGNNATEHLGAYDLSTGKPTNLSVKIDVDGYDPSGYVNKVIVHKGILYFTGAFNRVNGSFRNRFAAIDLKTLELLSWNPNPITPEGYSGYNFDIDAYENEIFIAGGYFSNIGGQNRNGFASVDMITGRATSWNPNLTVDKLRPSVVPFKIYKDKLYLFGDFNSVSGIPRHNFAQVDLINRTVTNIALNPSASWIREFSFSGNKMFLLGDVNAINGKFRNNLASIDVATGQVTNWNPNPNDVVQTVVTSGNLVYVGGKFTTIGSANRNKIAAFDAYSGIVTSWKPNIYSDSDGMIDAIAISKNTVFVGGNFYTMGEQYRSRLAAFDITSGNTTAWNPKVYQLGSINCLKIRNGLLYVGGNFSIREGKNRSYLAALDINTGVPTDWNPNPNREVLAFDFTDNQIIIGGNFSSIGSQQRNKLASVDLVSGLPTTWNPNVNNTISTLAILGENVYIGGSFSTVSGVSRNRLAAVNIYTGISTTWAPNPDRKINTIVAFNEKTLYVGGEFVTIDANNISNLAAFGARTLVFNNYIKGNIYREINQNCVKEAGENNLENIIVSAEPGSYYGITDKEGNYKIAVDTGSYVIKQILPADKGQLAKQICPLNDTTYRVNFETYNNEVNNLDFANQITLCPQLTIKVASGRRRRCFRGYTTIDYCNEGLASAKDVKVYLKLPEYVLPIHINKTYTIDADSTYIFNIGTLSPNQCGSITIIDSVMCGNENIRGLTQCTKAWITPTNGCITHDPKWDQSDITLKAKCKASGIVSLGMFNSGKGNMADSTSYRIYLDAQLTFTNKIKLAQGDSLRLEVVANGQTVRLEIDQRPYHPNRKKSDISLEACGINKEGKFSTGFVPQFSSSNQLLEEATECLPIIDSFDPNDKSVFPIGTTANHYTPSRTPLEYTIRFQNTGTDTAYKVIVVDTLSENFDVATLKLGTISHPYKLSVSGKGQLILTFTFTNINLPDSNKNEPASHGYIKFSITPKSSVTQGTVIENNASIIFDYNKAITTNIISNTIHDLSPTIPPSNSGRVIICGVLNPAAFAGSNRNFCKQDTVKLRANPSIVGQGKWRVLKGGGLIQELNNSSTLVTNLSYGENIFEWKLPTSTCGTDSTTSRVTVTRFATPLIKEVKSERVCGEGRVSLHVKGAAHYNWYTNVSSTEPISTDSIFITPVLTVSTTYYVAAIESGCEGPRIPVEALIIPIPKSPTIIQKTADSLYCPIEATSYEWFMDGVALNTHDQSISADKSGKYTVKITVNNCTSALSEVFNYEKIPTGINEEIDLKIKVYPNPSSGIVTLWMELTNETSVELSIFDSFGREILKEKHGAKNYVIEKKIDLSSFGKGLFVVRIQTKQGLLIKRIIIQ</sequence>
<gene>
    <name evidence="6" type="ORF">GXP67_31180</name>
</gene>
<dbReference type="SUPFAM" id="SSF50998">
    <property type="entry name" value="Quinoprotein alcohol dehydrogenase-like"/>
    <property type="match status" value="1"/>
</dbReference>
<evidence type="ECO:0000259" key="4">
    <source>
        <dbReference type="Pfam" id="PF19081"/>
    </source>
</evidence>
<dbReference type="InterPro" id="IPR026444">
    <property type="entry name" value="Secre_tail"/>
</dbReference>
<feature type="domain" description="Ig-like" evidence="4">
    <location>
        <begin position="1323"/>
        <end position="1397"/>
    </location>
</feature>
<dbReference type="InterPro" id="IPR011047">
    <property type="entry name" value="Quinoprotein_ADH-like_sf"/>
</dbReference>
<dbReference type="InterPro" id="IPR044023">
    <property type="entry name" value="Ig_7"/>
</dbReference>
<dbReference type="SUPFAM" id="SSF117281">
    <property type="entry name" value="Kelch motif"/>
    <property type="match status" value="1"/>
</dbReference>
<dbReference type="EMBL" id="CP048222">
    <property type="protein sequence ID" value="QHT70796.1"/>
    <property type="molecule type" value="Genomic_DNA"/>
</dbReference>
<dbReference type="KEGG" id="rhoz:GXP67_31180"/>
<name>A0A6C0GRV7_9BACT</name>
<proteinExistence type="predicted"/>
<dbReference type="InterPro" id="IPR015943">
    <property type="entry name" value="WD40/YVTN_repeat-like_dom_sf"/>
</dbReference>